<comment type="caution">
    <text evidence="1">The sequence shown here is derived from an EMBL/GenBank/DDBJ whole genome shotgun (WGS) entry which is preliminary data.</text>
</comment>
<evidence type="ECO:0000313" key="2">
    <source>
        <dbReference type="Proteomes" id="UP000467841"/>
    </source>
</evidence>
<evidence type="ECO:0000313" key="1">
    <source>
        <dbReference type="EMBL" id="CAA7046319.1"/>
    </source>
</evidence>
<proteinExistence type="predicted"/>
<name>A0A6D2K2S7_9BRAS</name>
<gene>
    <name evidence="1" type="ORF">MERR_LOCUS33554</name>
</gene>
<keyword evidence="2" id="KW-1185">Reference proteome</keyword>
<dbReference type="AlphaFoldDB" id="A0A6D2K2S7"/>
<dbReference type="Proteomes" id="UP000467841">
    <property type="component" value="Unassembled WGS sequence"/>
</dbReference>
<accession>A0A6D2K2S7</accession>
<reference evidence="1" key="1">
    <citation type="submission" date="2020-01" db="EMBL/GenBank/DDBJ databases">
        <authorList>
            <person name="Mishra B."/>
        </authorList>
    </citation>
    <scope>NUCLEOTIDE SEQUENCE [LARGE SCALE GENOMIC DNA]</scope>
</reference>
<sequence>MGWNHKDCQSDLCAPAHTLKTDHGIDLSSRTRSVQGQSPLLVWLEGVLLVRCGLARRLQVGCFKVGKKFLLCLQGDSLEDYPKKVVVLEGLTSLVRPRGSLRWYVAKWIAFIGRGL</sequence>
<dbReference type="EMBL" id="CACVBM020001342">
    <property type="protein sequence ID" value="CAA7046319.1"/>
    <property type="molecule type" value="Genomic_DNA"/>
</dbReference>
<organism evidence="1 2">
    <name type="scientific">Microthlaspi erraticum</name>
    <dbReference type="NCBI Taxonomy" id="1685480"/>
    <lineage>
        <taxon>Eukaryota</taxon>
        <taxon>Viridiplantae</taxon>
        <taxon>Streptophyta</taxon>
        <taxon>Embryophyta</taxon>
        <taxon>Tracheophyta</taxon>
        <taxon>Spermatophyta</taxon>
        <taxon>Magnoliopsida</taxon>
        <taxon>eudicotyledons</taxon>
        <taxon>Gunneridae</taxon>
        <taxon>Pentapetalae</taxon>
        <taxon>rosids</taxon>
        <taxon>malvids</taxon>
        <taxon>Brassicales</taxon>
        <taxon>Brassicaceae</taxon>
        <taxon>Coluteocarpeae</taxon>
        <taxon>Microthlaspi</taxon>
    </lineage>
</organism>
<protein>
    <submittedName>
        <fullName evidence="1">Uncharacterized protein</fullName>
    </submittedName>
</protein>